<feature type="transmembrane region" description="Helical" evidence="1">
    <location>
        <begin position="12"/>
        <end position="29"/>
    </location>
</feature>
<dbReference type="RefSeq" id="WP_163945461.1">
    <property type="nucleotide sequence ID" value="NZ_JAAHBU010000160.1"/>
</dbReference>
<dbReference type="InterPro" id="IPR021218">
    <property type="entry name" value="DUF2784"/>
</dbReference>
<name>A0A6B3NW76_9PSED</name>
<reference evidence="4 5" key="1">
    <citation type="submission" date="2020-02" db="EMBL/GenBank/DDBJ databases">
        <title>Broccoli isolated Pseudomonas sp.</title>
        <authorList>
            <person name="Fujikawa T."/>
            <person name="Sawada H."/>
        </authorList>
    </citation>
    <scope>NUCLEOTIDE SEQUENCE [LARGE SCALE GENOMIC DNA]</scope>
    <source>
        <strain evidence="3 5">MAFF212427</strain>
        <strain evidence="2 4">MAFF212428</strain>
    </source>
</reference>
<comment type="caution">
    <text evidence="3">The sequence shown here is derived from an EMBL/GenBank/DDBJ whole genome shotgun (WGS) entry which is preliminary data.</text>
</comment>
<keyword evidence="1" id="KW-0472">Membrane</keyword>
<protein>
    <submittedName>
        <fullName evidence="3">DUF2784 domain-containing protein</fullName>
    </submittedName>
</protein>
<dbReference type="EMBL" id="JAAHBU010000160">
    <property type="protein sequence ID" value="NER64608.1"/>
    <property type="molecule type" value="Genomic_DNA"/>
</dbReference>
<keyword evidence="5" id="KW-1185">Reference proteome</keyword>
<keyword evidence="1" id="KW-0812">Transmembrane</keyword>
<organism evidence="3 5">
    <name type="scientific">Pseudomonas brassicae</name>
    <dbReference type="NCBI Taxonomy" id="2708063"/>
    <lineage>
        <taxon>Bacteria</taxon>
        <taxon>Pseudomonadati</taxon>
        <taxon>Pseudomonadota</taxon>
        <taxon>Gammaproteobacteria</taxon>
        <taxon>Pseudomonadales</taxon>
        <taxon>Pseudomonadaceae</taxon>
        <taxon>Pseudomonas</taxon>
    </lineage>
</organism>
<evidence type="ECO:0000256" key="1">
    <source>
        <dbReference type="SAM" id="Phobius"/>
    </source>
</evidence>
<dbReference type="AlphaFoldDB" id="A0A6B3NW76"/>
<evidence type="ECO:0000313" key="3">
    <source>
        <dbReference type="EMBL" id="NER64608.1"/>
    </source>
</evidence>
<sequence length="124" mass="14185">MFYRLAADGLVLFHLSFIVFVMVGGLLLLRWPRLCWLHLPAVAWGILVELLHLPCPLTEWENRLRAAAGDIGYPDSFVEHYLIPVIYPAKLTPGIQLWLGGLVIAVNALVYLWLWRSRKRSAVH</sequence>
<proteinExistence type="predicted"/>
<dbReference type="EMBL" id="JAAHBV010000422">
    <property type="protein sequence ID" value="NER61391.1"/>
    <property type="molecule type" value="Genomic_DNA"/>
</dbReference>
<feature type="transmembrane region" description="Helical" evidence="1">
    <location>
        <begin position="95"/>
        <end position="114"/>
    </location>
</feature>
<accession>A0A6M0CV66</accession>
<evidence type="ECO:0000313" key="5">
    <source>
        <dbReference type="Proteomes" id="UP000482634"/>
    </source>
</evidence>
<dbReference type="Proteomes" id="UP000482634">
    <property type="component" value="Unassembled WGS sequence"/>
</dbReference>
<gene>
    <name evidence="2" type="ORF">G3435_18365</name>
    <name evidence="3" type="ORF">G3436_12860</name>
</gene>
<evidence type="ECO:0000313" key="4">
    <source>
        <dbReference type="Proteomes" id="UP000480410"/>
    </source>
</evidence>
<feature type="transmembrane region" description="Helical" evidence="1">
    <location>
        <begin position="36"/>
        <end position="53"/>
    </location>
</feature>
<evidence type="ECO:0000313" key="2">
    <source>
        <dbReference type="EMBL" id="NER61391.1"/>
    </source>
</evidence>
<accession>A0A6B3NW76</accession>
<dbReference type="Pfam" id="PF10861">
    <property type="entry name" value="DUF2784"/>
    <property type="match status" value="1"/>
</dbReference>
<keyword evidence="1" id="KW-1133">Transmembrane helix</keyword>
<dbReference type="Proteomes" id="UP000480410">
    <property type="component" value="Unassembled WGS sequence"/>
</dbReference>